<dbReference type="EMBL" id="AHON02000013">
    <property type="protein sequence ID" value="EKO35725.1"/>
    <property type="molecule type" value="Genomic_DNA"/>
</dbReference>
<evidence type="ECO:0000313" key="1">
    <source>
        <dbReference type="EMBL" id="EKO35725.1"/>
    </source>
</evidence>
<proteinExistence type="predicted"/>
<dbReference type="GeneID" id="29740844"/>
<dbReference type="AlphaFoldDB" id="A0A0E2BKK1"/>
<dbReference type="Proteomes" id="UP000006329">
    <property type="component" value="Unassembled WGS sequence"/>
</dbReference>
<organism evidence="1 2">
    <name type="scientific">Leptospira santarosai str. MOR084</name>
    <dbReference type="NCBI Taxonomy" id="1049984"/>
    <lineage>
        <taxon>Bacteria</taxon>
        <taxon>Pseudomonadati</taxon>
        <taxon>Spirochaetota</taxon>
        <taxon>Spirochaetia</taxon>
        <taxon>Leptospirales</taxon>
        <taxon>Leptospiraceae</taxon>
        <taxon>Leptospira</taxon>
    </lineage>
</organism>
<protein>
    <submittedName>
        <fullName evidence="1">Uncharacterized protein</fullName>
    </submittedName>
</protein>
<name>A0A0E2BKK1_9LEPT</name>
<reference evidence="1" key="1">
    <citation type="submission" date="2012-10" db="EMBL/GenBank/DDBJ databases">
        <authorList>
            <person name="Harkins D.M."/>
            <person name="Durkin A.S."/>
            <person name="Brinkac L.M."/>
            <person name="Haft D.H."/>
            <person name="Selengut J.D."/>
            <person name="Sanka R."/>
            <person name="DePew J."/>
            <person name="Purushe J."/>
            <person name="Matthias M.A."/>
            <person name="Vinetz J.M."/>
            <person name="Sutton G.G."/>
            <person name="Nierman W.C."/>
            <person name="Fouts D.E."/>
        </authorList>
    </citation>
    <scope>NUCLEOTIDE SEQUENCE [LARGE SCALE GENOMIC DNA]</scope>
    <source>
        <strain evidence="1">MOR084</strain>
    </source>
</reference>
<dbReference type="RefSeq" id="WP_004458385.1">
    <property type="nucleotide sequence ID" value="NZ_AHON02000013.1"/>
</dbReference>
<keyword evidence="2" id="KW-1185">Reference proteome</keyword>
<gene>
    <name evidence="1" type="ORF">LEP1GSC179_1221</name>
</gene>
<sequence>MISNLGSQIKFLSKPATYQIPIEGYVNGEFGLSYGPELPIKLIILPVRGLDRKNTAQGEYSQEDKVILEMSKVPTFKSKFKINYENASYEIGPIIDYGENFNFIKYLAKRLPV</sequence>
<comment type="caution">
    <text evidence="1">The sequence shown here is derived from an EMBL/GenBank/DDBJ whole genome shotgun (WGS) entry which is preliminary data.</text>
</comment>
<evidence type="ECO:0000313" key="2">
    <source>
        <dbReference type="Proteomes" id="UP000006329"/>
    </source>
</evidence>
<accession>A0A0E2BKK1</accession>